<dbReference type="SUPFAM" id="SSF56112">
    <property type="entry name" value="Protein kinase-like (PK-like)"/>
    <property type="match status" value="1"/>
</dbReference>
<keyword evidence="2" id="KW-0808">Transferase</keyword>
<dbReference type="InterPro" id="IPR011009">
    <property type="entry name" value="Kinase-like_dom_sf"/>
</dbReference>
<sequence length="301" mass="33353">MNASAHHEGLTRASATRALVTACKVAGLGADQAELLRLGENAIYALPREGVAVRVARSDTGDIEAKVAKELAVARWLMAQGFPGVGPRDDIPQPLRAEGRLVTFWEYIPPSRTEPRLTDLAMLLRAFHALPEPGFALPALDPFATMWRRLDQAHGVKKQDVDFLSEACARSEAAFHEVVAQRPTSLVHGDAHRGNLLGHGDRVLLIDYEAVAVGPQPWDLLPTAIAVDRFSLPRPDYEAFCRSYGQDVTTSEDYEELRTVRELGMTTWLMQNAQSGAAAEEFAVRMESLRKEDRERHWHAL</sequence>
<keyword evidence="3" id="KW-1185">Reference proteome</keyword>
<evidence type="ECO:0000313" key="2">
    <source>
        <dbReference type="EMBL" id="GFE17312.1"/>
    </source>
</evidence>
<name>A0A640T2Q6_9ACTN</name>
<dbReference type="Pfam" id="PF01636">
    <property type="entry name" value="APH"/>
    <property type="match status" value="1"/>
</dbReference>
<dbReference type="Proteomes" id="UP000430079">
    <property type="component" value="Unassembled WGS sequence"/>
</dbReference>
<reference evidence="2 3" key="1">
    <citation type="submission" date="2019-12" db="EMBL/GenBank/DDBJ databases">
        <title>Whole genome shotgun sequence of Streptomyces hygroscopicus subsp. glebosus NBRC 13786.</title>
        <authorList>
            <person name="Ichikawa N."/>
            <person name="Kimura A."/>
            <person name="Kitahashi Y."/>
            <person name="Komaki H."/>
            <person name="Tamura T."/>
        </authorList>
    </citation>
    <scope>NUCLEOTIDE SEQUENCE [LARGE SCALE GENOMIC DNA]</scope>
    <source>
        <strain evidence="2 3">NBRC 13786</strain>
    </source>
</reference>
<comment type="caution">
    <text evidence="2">The sequence shown here is derived from an EMBL/GenBank/DDBJ whole genome shotgun (WGS) entry which is preliminary data.</text>
</comment>
<evidence type="ECO:0000259" key="1">
    <source>
        <dbReference type="Pfam" id="PF01636"/>
    </source>
</evidence>
<dbReference type="Gene3D" id="3.90.1200.10">
    <property type="match status" value="1"/>
</dbReference>
<dbReference type="EMBL" id="BLIO01000001">
    <property type="protein sequence ID" value="GFE17312.1"/>
    <property type="molecule type" value="Genomic_DNA"/>
</dbReference>
<dbReference type="AlphaFoldDB" id="A0A640T2Q6"/>
<accession>A0A640T2Q6</accession>
<evidence type="ECO:0000313" key="3">
    <source>
        <dbReference type="Proteomes" id="UP000430079"/>
    </source>
</evidence>
<dbReference type="RefSeq" id="WP_190145425.1">
    <property type="nucleotide sequence ID" value="NZ_BLIO01000001.1"/>
</dbReference>
<organism evidence="2 3">
    <name type="scientific">Streptomyces glebosus</name>
    <dbReference type="NCBI Taxonomy" id="249580"/>
    <lineage>
        <taxon>Bacteria</taxon>
        <taxon>Bacillati</taxon>
        <taxon>Actinomycetota</taxon>
        <taxon>Actinomycetes</taxon>
        <taxon>Kitasatosporales</taxon>
        <taxon>Streptomycetaceae</taxon>
        <taxon>Streptomyces</taxon>
    </lineage>
</organism>
<dbReference type="GO" id="GO:0016740">
    <property type="term" value="F:transferase activity"/>
    <property type="evidence" value="ECO:0007669"/>
    <property type="project" value="UniProtKB-KW"/>
</dbReference>
<protein>
    <submittedName>
        <fullName evidence="2">Aminoglycoside phosphotransferase</fullName>
    </submittedName>
</protein>
<feature type="domain" description="Aminoglycoside phosphotransferase" evidence="1">
    <location>
        <begin position="54"/>
        <end position="257"/>
    </location>
</feature>
<proteinExistence type="predicted"/>
<dbReference type="InterPro" id="IPR002575">
    <property type="entry name" value="Aminoglycoside_PTrfase"/>
</dbReference>
<gene>
    <name evidence="2" type="ORF">Sgleb_53590</name>
</gene>